<reference evidence="1" key="1">
    <citation type="submission" date="2014-11" db="EMBL/GenBank/DDBJ databases">
        <authorList>
            <person name="Amaro Gonzalez C."/>
        </authorList>
    </citation>
    <scope>NUCLEOTIDE SEQUENCE</scope>
</reference>
<protein>
    <submittedName>
        <fullName evidence="1">Uncharacterized protein</fullName>
    </submittedName>
</protein>
<name>A0A0E9R701_ANGAN</name>
<accession>A0A0E9R701</accession>
<evidence type="ECO:0000313" key="1">
    <source>
        <dbReference type="EMBL" id="JAH24931.1"/>
    </source>
</evidence>
<sequence length="45" mass="5371">MLADWDYSKTITYILYIPESMLALGIVHRAKYTYTYIYTFLLCIV</sequence>
<dbReference type="EMBL" id="GBXM01083646">
    <property type="protein sequence ID" value="JAH24931.1"/>
    <property type="molecule type" value="Transcribed_RNA"/>
</dbReference>
<proteinExistence type="predicted"/>
<organism evidence="1">
    <name type="scientific">Anguilla anguilla</name>
    <name type="common">European freshwater eel</name>
    <name type="synonym">Muraena anguilla</name>
    <dbReference type="NCBI Taxonomy" id="7936"/>
    <lineage>
        <taxon>Eukaryota</taxon>
        <taxon>Metazoa</taxon>
        <taxon>Chordata</taxon>
        <taxon>Craniata</taxon>
        <taxon>Vertebrata</taxon>
        <taxon>Euteleostomi</taxon>
        <taxon>Actinopterygii</taxon>
        <taxon>Neopterygii</taxon>
        <taxon>Teleostei</taxon>
        <taxon>Anguilliformes</taxon>
        <taxon>Anguillidae</taxon>
        <taxon>Anguilla</taxon>
    </lineage>
</organism>
<dbReference type="AlphaFoldDB" id="A0A0E9R701"/>
<reference evidence="1" key="2">
    <citation type="journal article" date="2015" name="Fish Shellfish Immunol.">
        <title>Early steps in the European eel (Anguilla anguilla)-Vibrio vulnificus interaction in the gills: Role of the RtxA13 toxin.</title>
        <authorList>
            <person name="Callol A."/>
            <person name="Pajuelo D."/>
            <person name="Ebbesson L."/>
            <person name="Teles M."/>
            <person name="MacKenzie S."/>
            <person name="Amaro C."/>
        </authorList>
    </citation>
    <scope>NUCLEOTIDE SEQUENCE</scope>
</reference>